<dbReference type="InterPro" id="IPR024161">
    <property type="entry name" value="Znf_nanos-typ"/>
</dbReference>
<dbReference type="GeneID" id="24589361"/>
<dbReference type="InterPro" id="IPR038129">
    <property type="entry name" value="Nanos_sf"/>
</dbReference>
<evidence type="ECO:0000313" key="12">
    <source>
        <dbReference type="Proteomes" id="UP000471633"/>
    </source>
</evidence>
<keyword evidence="9" id="KW-1133">Transmembrane helix</keyword>
<feature type="transmembrane region" description="Helical" evidence="9">
    <location>
        <begin position="7"/>
        <end position="28"/>
    </location>
</feature>
<comment type="caution">
    <text evidence="11">The sequence shown here is derived from an EMBL/GenBank/DDBJ whole genome shotgun (WGS) entry which is preliminary data.</text>
</comment>
<dbReference type="GO" id="GO:0005737">
    <property type="term" value="C:cytoplasm"/>
    <property type="evidence" value="ECO:0007669"/>
    <property type="project" value="UniProtKB-SubCell"/>
</dbReference>
<reference evidence="11" key="4">
    <citation type="journal article" date="2022" name="PLoS Pathog.">
        <title>Chromosome-level genome of Schistosoma haematobium underpins genome-wide explorations of molecular variation.</title>
        <authorList>
            <person name="Stroehlein A.J."/>
            <person name="Korhonen P.K."/>
            <person name="Lee V.V."/>
            <person name="Ralph S.A."/>
            <person name="Mentink-Kane M."/>
            <person name="You H."/>
            <person name="McManus D.P."/>
            <person name="Tchuente L.T."/>
            <person name="Stothard J.R."/>
            <person name="Kaur P."/>
            <person name="Dudchenko O."/>
            <person name="Aiden E.L."/>
            <person name="Yang B."/>
            <person name="Yang H."/>
            <person name="Emery A.M."/>
            <person name="Webster B.L."/>
            <person name="Brindley P.J."/>
            <person name="Rollinson D."/>
            <person name="Chang B.C.H."/>
            <person name="Gasser R.B."/>
            <person name="Young N.D."/>
        </authorList>
    </citation>
    <scope>NUCLEOTIDE SEQUENCE</scope>
</reference>
<dbReference type="PROSITE" id="PS51522">
    <property type="entry name" value="ZF_NANOS"/>
    <property type="match status" value="1"/>
</dbReference>
<dbReference type="InterPro" id="IPR008705">
    <property type="entry name" value="Nanos/Xcar2"/>
</dbReference>
<evidence type="ECO:0000256" key="3">
    <source>
        <dbReference type="ARBA" id="ARBA00022723"/>
    </source>
</evidence>
<evidence type="ECO:0000256" key="8">
    <source>
        <dbReference type="PROSITE-ProRule" id="PRU00855"/>
    </source>
</evidence>
<evidence type="ECO:0000256" key="5">
    <source>
        <dbReference type="ARBA" id="ARBA00022833"/>
    </source>
</evidence>
<keyword evidence="2" id="KW-0963">Cytoplasm</keyword>
<dbReference type="Proteomes" id="UP000471633">
    <property type="component" value="Unassembled WGS sequence"/>
</dbReference>
<dbReference type="GO" id="GO:0006417">
    <property type="term" value="P:regulation of translation"/>
    <property type="evidence" value="ECO:0007669"/>
    <property type="project" value="UniProtKB-UniRule"/>
</dbReference>
<protein>
    <recommendedName>
        <fullName evidence="10">Nanos-type domain-containing protein</fullName>
    </recommendedName>
</protein>
<reference evidence="11" key="2">
    <citation type="journal article" date="2019" name="Gigascience">
        <title>High-quality Schistosoma haematobium genome achieved by single-molecule and long-range sequencing.</title>
        <authorList>
            <person name="Stroehlein A.J."/>
            <person name="Korhonen P.K."/>
            <person name="Chong T.M."/>
            <person name="Lim Y.L."/>
            <person name="Chan K.G."/>
            <person name="Webster B."/>
            <person name="Rollinson D."/>
            <person name="Brindley P.J."/>
            <person name="Gasser R.B."/>
            <person name="Young N.D."/>
        </authorList>
    </citation>
    <scope>NUCLEOTIDE SEQUENCE</scope>
</reference>
<evidence type="ECO:0000256" key="9">
    <source>
        <dbReference type="SAM" id="Phobius"/>
    </source>
</evidence>
<organism evidence="11 12">
    <name type="scientific">Schistosoma haematobium</name>
    <name type="common">Blood fluke</name>
    <dbReference type="NCBI Taxonomy" id="6185"/>
    <lineage>
        <taxon>Eukaryota</taxon>
        <taxon>Metazoa</taxon>
        <taxon>Spiralia</taxon>
        <taxon>Lophotrochozoa</taxon>
        <taxon>Platyhelminthes</taxon>
        <taxon>Trematoda</taxon>
        <taxon>Digenea</taxon>
        <taxon>Strigeidida</taxon>
        <taxon>Schistosomatoidea</taxon>
        <taxon>Schistosomatidae</taxon>
        <taxon>Schistosoma</taxon>
    </lineage>
</organism>
<evidence type="ECO:0000256" key="1">
    <source>
        <dbReference type="ARBA" id="ARBA00004496"/>
    </source>
</evidence>
<dbReference type="CTD" id="24589361"/>
<dbReference type="Gene3D" id="4.10.60.30">
    <property type="entry name" value="Nanos, RNA-binding domain"/>
    <property type="match status" value="1"/>
</dbReference>
<evidence type="ECO:0000256" key="4">
    <source>
        <dbReference type="ARBA" id="ARBA00022771"/>
    </source>
</evidence>
<keyword evidence="6 8" id="KW-0810">Translation regulation</keyword>
<comment type="subcellular location">
    <subcellularLocation>
        <location evidence="1">Cytoplasm</location>
    </subcellularLocation>
</comment>
<evidence type="ECO:0000256" key="7">
    <source>
        <dbReference type="ARBA" id="ARBA00022884"/>
    </source>
</evidence>
<keyword evidence="4 8" id="KW-0863">Zinc-finger</keyword>
<dbReference type="KEGG" id="shx:MS3_00007894"/>
<reference evidence="11" key="3">
    <citation type="submission" date="2021-06" db="EMBL/GenBank/DDBJ databases">
        <title>Chromosome-level genome assembly for S. haematobium.</title>
        <authorList>
            <person name="Stroehlein A.J."/>
        </authorList>
    </citation>
    <scope>NUCLEOTIDE SEQUENCE</scope>
</reference>
<evidence type="ECO:0000313" key="11">
    <source>
        <dbReference type="EMBL" id="KAH9583526.1"/>
    </source>
</evidence>
<gene>
    <name evidence="11" type="ORF">MS3_00007894</name>
</gene>
<keyword evidence="7 8" id="KW-0694">RNA-binding</keyword>
<evidence type="ECO:0000256" key="6">
    <source>
        <dbReference type="ARBA" id="ARBA00022845"/>
    </source>
</evidence>
<dbReference type="RefSeq" id="XP_051066804.1">
    <property type="nucleotide sequence ID" value="XM_051216233.1"/>
</dbReference>
<dbReference type="Pfam" id="PF05741">
    <property type="entry name" value="zf-nanos"/>
    <property type="match status" value="1"/>
</dbReference>
<keyword evidence="9" id="KW-0812">Transmembrane</keyword>
<keyword evidence="5" id="KW-0862">Zinc</keyword>
<dbReference type="AlphaFoldDB" id="A0A922INJ5"/>
<dbReference type="PANTHER" id="PTHR12887">
    <property type="entry name" value="NANOS PROTEIN"/>
    <property type="match status" value="1"/>
</dbReference>
<keyword evidence="3" id="KW-0479">Metal-binding</keyword>
<accession>A0A922INJ5</accession>
<sequence length="350" mass="39351">MLFPLKIFQYASILLVSITIYYDMQIWISIVMLDFRRTPCYDLWSTQKSEVLDADVAYVGCAGYIPSLCDPLLDGLNKLSISPESPDRLSGSGYHIGDNITAVVRSPDSHAMYPKTTKSTHRDFDTARLSTYGSSSNCMETFEKLCGRGHSTQSGTQLPRSDGIFNHSPVACGDVNKTLFTNKTNQSISVRKVDCPLLCEKYPANPVIDGGAWNDFPLRDAIGAALVILSSKSKASGCRRVMSRSSHRNKKWDRETLKLHSWFNSFCLLEMPASLKQIFLSVRRKLEEDYVLCAFCRNNGELPEIYITHEVRDQDGRVTCPVLRVLSCPNCHATGDHAHTIRYCPYPRQL</sequence>
<feature type="domain" description="Nanos-type" evidence="10">
    <location>
        <begin position="292"/>
        <end position="346"/>
    </location>
</feature>
<keyword evidence="9" id="KW-0472">Membrane</keyword>
<evidence type="ECO:0000259" key="10">
    <source>
        <dbReference type="PROSITE" id="PS51522"/>
    </source>
</evidence>
<comment type="similarity">
    <text evidence="8">Belongs to the nanos family.</text>
</comment>
<keyword evidence="12" id="KW-1185">Reference proteome</keyword>
<dbReference type="GO" id="GO:0008270">
    <property type="term" value="F:zinc ion binding"/>
    <property type="evidence" value="ECO:0007669"/>
    <property type="project" value="UniProtKB-KW"/>
</dbReference>
<evidence type="ECO:0000256" key="2">
    <source>
        <dbReference type="ARBA" id="ARBA00022490"/>
    </source>
</evidence>
<dbReference type="GO" id="GO:0003723">
    <property type="term" value="F:RNA binding"/>
    <property type="evidence" value="ECO:0007669"/>
    <property type="project" value="UniProtKB-UniRule"/>
</dbReference>
<proteinExistence type="inferred from homology"/>
<dbReference type="EMBL" id="AMPZ03000005">
    <property type="protein sequence ID" value="KAH9583526.1"/>
    <property type="molecule type" value="Genomic_DNA"/>
</dbReference>
<reference evidence="11" key="1">
    <citation type="journal article" date="2012" name="Nat. Genet.">
        <title>Whole-genome sequence of Schistosoma haematobium.</title>
        <authorList>
            <person name="Young N.D."/>
            <person name="Jex A.R."/>
            <person name="Li B."/>
            <person name="Liu S."/>
            <person name="Yang L."/>
            <person name="Xiong Z."/>
            <person name="Li Y."/>
            <person name="Cantacessi C."/>
            <person name="Hall R.S."/>
            <person name="Xu X."/>
            <person name="Chen F."/>
            <person name="Wu X."/>
            <person name="Zerlotini A."/>
            <person name="Oliveira G."/>
            <person name="Hofmann A."/>
            <person name="Zhang G."/>
            <person name="Fang X."/>
            <person name="Kang Y."/>
            <person name="Campbell B.E."/>
            <person name="Loukas A."/>
            <person name="Ranganathan S."/>
            <person name="Rollinson D."/>
            <person name="Rinaldi G."/>
            <person name="Brindley P.J."/>
            <person name="Yang H."/>
            <person name="Wang J."/>
            <person name="Wang J."/>
            <person name="Gasser R.B."/>
        </authorList>
    </citation>
    <scope>NUCLEOTIDE SEQUENCE</scope>
</reference>
<name>A0A922INJ5_SCHHA</name>